<keyword evidence="3" id="KW-0472">Membrane</keyword>
<feature type="chain" id="PRO_5045044090" evidence="6">
    <location>
        <begin position="30"/>
        <end position="240"/>
    </location>
</feature>
<evidence type="ECO:0000259" key="7">
    <source>
        <dbReference type="Pfam" id="PF13505"/>
    </source>
</evidence>
<dbReference type="PANTHER" id="PTHR34001">
    <property type="entry name" value="BLL7405 PROTEIN"/>
    <property type="match status" value="1"/>
</dbReference>
<keyword evidence="4" id="KW-0998">Cell outer membrane</keyword>
<accession>A0ABQ6CE43</accession>
<comment type="subcellular location">
    <subcellularLocation>
        <location evidence="1">Cell outer membrane</location>
    </subcellularLocation>
</comment>
<evidence type="ECO:0000313" key="8">
    <source>
        <dbReference type="EMBL" id="GLS18538.1"/>
    </source>
</evidence>
<gene>
    <name evidence="8" type="ORF">GCM10007874_15550</name>
</gene>
<keyword evidence="2 6" id="KW-0732">Signal</keyword>
<dbReference type="Proteomes" id="UP001156882">
    <property type="component" value="Unassembled WGS sequence"/>
</dbReference>
<dbReference type="PANTHER" id="PTHR34001:SF3">
    <property type="entry name" value="BLL7405 PROTEIN"/>
    <property type="match status" value="1"/>
</dbReference>
<dbReference type="Gene3D" id="2.40.160.20">
    <property type="match status" value="1"/>
</dbReference>
<organism evidence="8 9">
    <name type="scientific">Labrys miyagiensis</name>
    <dbReference type="NCBI Taxonomy" id="346912"/>
    <lineage>
        <taxon>Bacteria</taxon>
        <taxon>Pseudomonadati</taxon>
        <taxon>Pseudomonadota</taxon>
        <taxon>Alphaproteobacteria</taxon>
        <taxon>Hyphomicrobiales</taxon>
        <taxon>Xanthobacteraceae</taxon>
        <taxon>Labrys</taxon>
    </lineage>
</organism>
<protein>
    <submittedName>
        <fullName evidence="8">Porin</fullName>
    </submittedName>
</protein>
<reference evidence="9" key="1">
    <citation type="journal article" date="2019" name="Int. J. Syst. Evol. Microbiol.">
        <title>The Global Catalogue of Microorganisms (GCM) 10K type strain sequencing project: providing services to taxonomists for standard genome sequencing and annotation.</title>
        <authorList>
            <consortium name="The Broad Institute Genomics Platform"/>
            <consortium name="The Broad Institute Genome Sequencing Center for Infectious Disease"/>
            <person name="Wu L."/>
            <person name="Ma J."/>
        </authorList>
    </citation>
    <scope>NUCLEOTIDE SEQUENCE [LARGE SCALE GENOMIC DNA]</scope>
    <source>
        <strain evidence="9">NBRC 101365</strain>
    </source>
</reference>
<dbReference type="RefSeq" id="WP_284311406.1">
    <property type="nucleotide sequence ID" value="NZ_BSPC01000014.1"/>
</dbReference>
<sequence length="240" mass="25377">MNKLLLVGSALALGSAALLTVGSSQSALAADLAMKPSEPAAVVVPFDWTGPYVGVHAGYGWGREHDNLSTLGGTVPPVIPPTLADHFDANGFIGGAHAGYNYEFPSQFVIGVEGDIDYSDLNGSHRFTTPAPGGKMKFNTDWQASARLRAGYAIDNLLLYVTGGAAFAGAQVKVNGPSDDNNHVGWTAGGGVEYAFTPNWIGRVEVRYSDFNKESYSTSFGKVRVDFNETTATVGISYKF</sequence>
<proteinExistence type="inferred from homology"/>
<evidence type="ECO:0000313" key="9">
    <source>
        <dbReference type="Proteomes" id="UP001156882"/>
    </source>
</evidence>
<dbReference type="InterPro" id="IPR006315">
    <property type="entry name" value="OM_autotransptr_brl_dom"/>
</dbReference>
<comment type="caution">
    <text evidence="8">The sequence shown here is derived from an EMBL/GenBank/DDBJ whole genome shotgun (WGS) entry which is preliminary data.</text>
</comment>
<dbReference type="InterPro" id="IPR051692">
    <property type="entry name" value="OMP-like"/>
</dbReference>
<evidence type="ECO:0000256" key="4">
    <source>
        <dbReference type="ARBA" id="ARBA00023237"/>
    </source>
</evidence>
<evidence type="ECO:0000256" key="5">
    <source>
        <dbReference type="ARBA" id="ARBA00038306"/>
    </source>
</evidence>
<dbReference type="NCBIfam" id="TIGR01414">
    <property type="entry name" value="autotrans_barl"/>
    <property type="match status" value="1"/>
</dbReference>
<dbReference type="InterPro" id="IPR027385">
    <property type="entry name" value="Beta-barrel_OMP"/>
</dbReference>
<dbReference type="SUPFAM" id="SSF56925">
    <property type="entry name" value="OMPA-like"/>
    <property type="match status" value="1"/>
</dbReference>
<name>A0ABQ6CE43_9HYPH</name>
<dbReference type="EMBL" id="BSPC01000014">
    <property type="protein sequence ID" value="GLS18538.1"/>
    <property type="molecule type" value="Genomic_DNA"/>
</dbReference>
<keyword evidence="9" id="KW-1185">Reference proteome</keyword>
<evidence type="ECO:0000256" key="6">
    <source>
        <dbReference type="SAM" id="SignalP"/>
    </source>
</evidence>
<evidence type="ECO:0000256" key="1">
    <source>
        <dbReference type="ARBA" id="ARBA00004442"/>
    </source>
</evidence>
<dbReference type="InterPro" id="IPR011250">
    <property type="entry name" value="OMP/PagP_B-barrel"/>
</dbReference>
<evidence type="ECO:0000256" key="3">
    <source>
        <dbReference type="ARBA" id="ARBA00023136"/>
    </source>
</evidence>
<feature type="domain" description="Outer membrane protein beta-barrel" evidence="7">
    <location>
        <begin position="47"/>
        <end position="240"/>
    </location>
</feature>
<dbReference type="Pfam" id="PF13505">
    <property type="entry name" value="OMP_b-brl"/>
    <property type="match status" value="1"/>
</dbReference>
<feature type="signal peptide" evidence="6">
    <location>
        <begin position="1"/>
        <end position="29"/>
    </location>
</feature>
<evidence type="ECO:0000256" key="2">
    <source>
        <dbReference type="ARBA" id="ARBA00022729"/>
    </source>
</evidence>
<comment type="similarity">
    <text evidence="5">Belongs to the Omp25/RopB family.</text>
</comment>